<evidence type="ECO:0000256" key="1">
    <source>
        <dbReference type="SAM" id="MobiDB-lite"/>
    </source>
</evidence>
<sequence length="87" mass="9142">MSMEDGGRSGEGRGEEGVKGRSSAPDEPPITEAMVNSSTHTTPTPSKPVCLIFPSCSPPSCLPPSPHPHLFILTVTPHKLHTSPITT</sequence>
<dbReference type="EMBL" id="VSRR010126677">
    <property type="protein sequence ID" value="MPD01332.1"/>
    <property type="molecule type" value="Genomic_DNA"/>
</dbReference>
<evidence type="ECO:0000313" key="2">
    <source>
        <dbReference type="EMBL" id="MPD01332.1"/>
    </source>
</evidence>
<gene>
    <name evidence="2" type="ORF">E2C01_096852</name>
</gene>
<reference evidence="2 3" key="1">
    <citation type="submission" date="2019-05" db="EMBL/GenBank/DDBJ databases">
        <title>Another draft genome of Portunus trituberculatus and its Hox gene families provides insights of decapod evolution.</title>
        <authorList>
            <person name="Jeong J.-H."/>
            <person name="Song I."/>
            <person name="Kim S."/>
            <person name="Choi T."/>
            <person name="Kim D."/>
            <person name="Ryu S."/>
            <person name="Kim W."/>
        </authorList>
    </citation>
    <scope>NUCLEOTIDE SEQUENCE [LARGE SCALE GENOMIC DNA]</scope>
    <source>
        <tissue evidence="2">Muscle</tissue>
    </source>
</reference>
<protein>
    <submittedName>
        <fullName evidence="2">Uncharacterized protein</fullName>
    </submittedName>
</protein>
<feature type="compositionally biased region" description="Low complexity" evidence="1">
    <location>
        <begin position="37"/>
        <end position="47"/>
    </location>
</feature>
<evidence type="ECO:0000313" key="3">
    <source>
        <dbReference type="Proteomes" id="UP000324222"/>
    </source>
</evidence>
<keyword evidence="3" id="KW-1185">Reference proteome</keyword>
<feature type="region of interest" description="Disordered" evidence="1">
    <location>
        <begin position="1"/>
        <end position="47"/>
    </location>
</feature>
<proteinExistence type="predicted"/>
<feature type="compositionally biased region" description="Basic and acidic residues" evidence="1">
    <location>
        <begin position="1"/>
        <end position="19"/>
    </location>
</feature>
<comment type="caution">
    <text evidence="2">The sequence shown here is derived from an EMBL/GenBank/DDBJ whole genome shotgun (WGS) entry which is preliminary data.</text>
</comment>
<dbReference type="Proteomes" id="UP000324222">
    <property type="component" value="Unassembled WGS sequence"/>
</dbReference>
<name>A0A5B7JTL3_PORTR</name>
<organism evidence="2 3">
    <name type="scientific">Portunus trituberculatus</name>
    <name type="common">Swimming crab</name>
    <name type="synonym">Neptunus trituberculatus</name>
    <dbReference type="NCBI Taxonomy" id="210409"/>
    <lineage>
        <taxon>Eukaryota</taxon>
        <taxon>Metazoa</taxon>
        <taxon>Ecdysozoa</taxon>
        <taxon>Arthropoda</taxon>
        <taxon>Crustacea</taxon>
        <taxon>Multicrustacea</taxon>
        <taxon>Malacostraca</taxon>
        <taxon>Eumalacostraca</taxon>
        <taxon>Eucarida</taxon>
        <taxon>Decapoda</taxon>
        <taxon>Pleocyemata</taxon>
        <taxon>Brachyura</taxon>
        <taxon>Eubrachyura</taxon>
        <taxon>Portunoidea</taxon>
        <taxon>Portunidae</taxon>
        <taxon>Portuninae</taxon>
        <taxon>Portunus</taxon>
    </lineage>
</organism>
<accession>A0A5B7JTL3</accession>
<dbReference type="AlphaFoldDB" id="A0A5B7JTL3"/>